<dbReference type="AlphaFoldDB" id="A0AAN1UPF1"/>
<dbReference type="EMBL" id="CP033604">
    <property type="protein sequence ID" value="AYV36862.1"/>
    <property type="molecule type" value="Genomic_DNA"/>
</dbReference>
<sequence>MTTLASLQQALTENYEQLQYLLARKSYDDALVCMDYRISLIDRLLYLVEREPSLKQDANLLATLLFRQEESMKKVASDHHQLVFNELSAIGLASKAKQIYNSVSSKEF</sequence>
<dbReference type="Proteomes" id="UP000267614">
    <property type="component" value="Chromosome"/>
</dbReference>
<evidence type="ECO:0008006" key="3">
    <source>
        <dbReference type="Google" id="ProtNLM"/>
    </source>
</evidence>
<protein>
    <recommendedName>
        <fullName evidence="3">Flagellar protein FliT</fullName>
    </recommendedName>
</protein>
<gene>
    <name evidence="1" type="ORF">EFI48_08565</name>
</gene>
<evidence type="ECO:0000313" key="1">
    <source>
        <dbReference type="EMBL" id="AYV36862.1"/>
    </source>
</evidence>
<organism evidence="1 2">
    <name type="scientific">Aeromonas veronii</name>
    <dbReference type="NCBI Taxonomy" id="654"/>
    <lineage>
        <taxon>Bacteria</taxon>
        <taxon>Pseudomonadati</taxon>
        <taxon>Pseudomonadota</taxon>
        <taxon>Gammaproteobacteria</taxon>
        <taxon>Aeromonadales</taxon>
        <taxon>Aeromonadaceae</taxon>
        <taxon>Aeromonas</taxon>
    </lineage>
</organism>
<dbReference type="RefSeq" id="WP_123172807.1">
    <property type="nucleotide sequence ID" value="NZ_CAWPSU010000009.1"/>
</dbReference>
<accession>A0AAN1UPF1</accession>
<evidence type="ECO:0000313" key="2">
    <source>
        <dbReference type="Proteomes" id="UP000267614"/>
    </source>
</evidence>
<reference evidence="1 2" key="1">
    <citation type="submission" date="2018-11" db="EMBL/GenBank/DDBJ databases">
        <title>Complete genome sequence of multidrug-resistant Aeromonas veronii strain MS-18-37.</title>
        <authorList>
            <person name="Abdelhamed H."/>
            <person name="Lawrence M."/>
            <person name="Waldbieser G."/>
        </authorList>
    </citation>
    <scope>NUCLEOTIDE SEQUENCE [LARGE SCALE GENOMIC DNA]</scope>
    <source>
        <strain evidence="1 2">MS-18-37</strain>
    </source>
</reference>
<proteinExistence type="predicted"/>
<name>A0AAN1UPF1_AERVE</name>